<evidence type="ECO:0000313" key="3">
    <source>
        <dbReference type="Proteomes" id="UP000028582"/>
    </source>
</evidence>
<gene>
    <name evidence="2" type="ORF">F444_13479</name>
</gene>
<dbReference type="OrthoDB" id="97177at2759"/>
<dbReference type="AlphaFoldDB" id="A0A080ZTP3"/>
<dbReference type="EMBL" id="ANJA01002433">
    <property type="protein sequence ID" value="ETO70004.1"/>
    <property type="molecule type" value="Genomic_DNA"/>
</dbReference>
<evidence type="ECO:0000313" key="2">
    <source>
        <dbReference type="EMBL" id="ETO70004.1"/>
    </source>
</evidence>
<evidence type="ECO:0000256" key="1">
    <source>
        <dbReference type="SAM" id="Coils"/>
    </source>
</evidence>
<sequence>MTTDAPTIAELVDAKSRPQGPNNEEKIKAEELVITDAVATSELAQVLSQDADIETDIVMFELQASKPKTRAEKEAIRKRKYHHRLRNERESLRQLVSELSAQLQELRLSRGLCTSQEDITVLVNAKNWKEVALLRRQLRQRSETEQMQLFTAAKLQAMYINKLCAQLPGNSSRRLQIETDTRPMNPPFDYTKYRALVQRVNSCYADVDNVLQEFTEQYGVMSSLHYRDKDGSIEYFQHLHQFSVPYNYEQTRRMMWKLSNLFHRQQDRQVIEGLGSPDDTVVLRFRLVRPLTSGVIVSVLQRYVVRRYNECNRTVIVWKTLSEGENGFAGLQAEETGWLCLQPSTEEGSTLARICVRQAPTSFCIPMTCESISCEFAQVLRNSVGEDMLEISTALDRMLLDDTLEGIDI</sequence>
<reference evidence="2 3" key="1">
    <citation type="submission" date="2013-11" db="EMBL/GenBank/DDBJ databases">
        <title>The Genome Sequence of Phytophthora parasitica P1976.</title>
        <authorList>
            <consortium name="The Broad Institute Genomics Platform"/>
            <person name="Russ C."/>
            <person name="Tyler B."/>
            <person name="Panabieres F."/>
            <person name="Shan W."/>
            <person name="Tripathy S."/>
            <person name="Grunwald N."/>
            <person name="Machado M."/>
            <person name="Johnson C.S."/>
            <person name="Walker B."/>
            <person name="Young S."/>
            <person name="Zeng Q."/>
            <person name="Gargeya S."/>
            <person name="Fitzgerald M."/>
            <person name="Haas B."/>
            <person name="Abouelleil A."/>
            <person name="Allen A.W."/>
            <person name="Alvarado L."/>
            <person name="Arachchi H.M."/>
            <person name="Berlin A.M."/>
            <person name="Chapman S.B."/>
            <person name="Gainer-Dewar J."/>
            <person name="Goldberg J."/>
            <person name="Griggs A."/>
            <person name="Gujja S."/>
            <person name="Hansen M."/>
            <person name="Howarth C."/>
            <person name="Imamovic A."/>
            <person name="Ireland A."/>
            <person name="Larimer J."/>
            <person name="McCowan C."/>
            <person name="Murphy C."/>
            <person name="Pearson M."/>
            <person name="Poon T.W."/>
            <person name="Priest M."/>
            <person name="Roberts A."/>
            <person name="Saif S."/>
            <person name="Shea T."/>
            <person name="Sisk P."/>
            <person name="Sykes S."/>
            <person name="Wortman J."/>
            <person name="Nusbaum C."/>
            <person name="Birren B."/>
        </authorList>
    </citation>
    <scope>NUCLEOTIDE SEQUENCE [LARGE SCALE GENOMIC DNA]</scope>
    <source>
        <strain evidence="2 3">P1976</strain>
    </source>
</reference>
<proteinExistence type="predicted"/>
<dbReference type="Proteomes" id="UP000028582">
    <property type="component" value="Unassembled WGS sequence"/>
</dbReference>
<feature type="coiled-coil region" evidence="1">
    <location>
        <begin position="82"/>
        <end position="109"/>
    </location>
</feature>
<comment type="caution">
    <text evidence="2">The sequence shown here is derived from an EMBL/GenBank/DDBJ whole genome shotgun (WGS) entry which is preliminary data.</text>
</comment>
<organism evidence="2 3">
    <name type="scientific">Phytophthora nicotianae P1976</name>
    <dbReference type="NCBI Taxonomy" id="1317066"/>
    <lineage>
        <taxon>Eukaryota</taxon>
        <taxon>Sar</taxon>
        <taxon>Stramenopiles</taxon>
        <taxon>Oomycota</taxon>
        <taxon>Peronosporomycetes</taxon>
        <taxon>Peronosporales</taxon>
        <taxon>Peronosporaceae</taxon>
        <taxon>Phytophthora</taxon>
    </lineage>
</organism>
<keyword evidence="1" id="KW-0175">Coiled coil</keyword>
<accession>A0A080ZTP3</accession>
<protein>
    <submittedName>
        <fullName evidence="2">Uncharacterized protein</fullName>
    </submittedName>
</protein>
<name>A0A080ZTP3_PHYNI</name>